<keyword evidence="5 7" id="KW-0472">Membrane</keyword>
<dbReference type="eggNOG" id="COG0702">
    <property type="taxonomic scope" value="Bacteria"/>
</dbReference>
<evidence type="ECO:0000256" key="7">
    <source>
        <dbReference type="SAM" id="Phobius"/>
    </source>
</evidence>
<dbReference type="EMBL" id="CP002343">
    <property type="protein sequence ID" value="ADU46707.1"/>
    <property type="molecule type" value="Genomic_DNA"/>
</dbReference>
<dbReference type="Gene3D" id="3.40.50.720">
    <property type="entry name" value="NAD(P)-binding Rossmann-like Domain"/>
    <property type="match status" value="1"/>
</dbReference>
<comment type="subcellular location">
    <subcellularLocation>
        <location evidence="1">Membrane</location>
        <topology evidence="1">Multi-pass membrane protein</topology>
    </subcellularLocation>
</comment>
<dbReference type="InterPro" id="IPR038330">
    <property type="entry name" value="TspO/MBR-related_sf"/>
</dbReference>
<evidence type="ECO:0000256" key="5">
    <source>
        <dbReference type="ARBA" id="ARBA00023136"/>
    </source>
</evidence>
<dbReference type="STRING" id="710696.Intca_0146"/>
<evidence type="ECO:0000313" key="9">
    <source>
        <dbReference type="EMBL" id="ADU46707.1"/>
    </source>
</evidence>
<evidence type="ECO:0000259" key="8">
    <source>
        <dbReference type="Pfam" id="PF13460"/>
    </source>
</evidence>
<dbReference type="Gene3D" id="1.20.1260.100">
    <property type="entry name" value="TspO/MBR protein"/>
    <property type="match status" value="1"/>
</dbReference>
<comment type="similarity">
    <text evidence="2">Belongs to the TspO/BZRP family.</text>
</comment>
<dbReference type="AlphaFoldDB" id="E6SFG9"/>
<evidence type="ECO:0000256" key="4">
    <source>
        <dbReference type="ARBA" id="ARBA00022989"/>
    </source>
</evidence>
<dbReference type="HOGENOM" id="CLU_616379_0_0_11"/>
<keyword evidence="10" id="KW-1185">Reference proteome</keyword>
<evidence type="ECO:0000256" key="1">
    <source>
        <dbReference type="ARBA" id="ARBA00004141"/>
    </source>
</evidence>
<dbReference type="InterPro" id="IPR016040">
    <property type="entry name" value="NAD(P)-bd_dom"/>
</dbReference>
<feature type="transmembrane region" description="Helical" evidence="7">
    <location>
        <begin position="410"/>
        <end position="431"/>
    </location>
</feature>
<feature type="domain" description="NAD(P)-binding" evidence="8">
    <location>
        <begin position="34"/>
        <end position="139"/>
    </location>
</feature>
<dbReference type="Proteomes" id="UP000008914">
    <property type="component" value="Chromosome"/>
</dbReference>
<feature type="region of interest" description="Disordered" evidence="6">
    <location>
        <begin position="1"/>
        <end position="27"/>
    </location>
</feature>
<dbReference type="GO" id="GO:0016020">
    <property type="term" value="C:membrane"/>
    <property type="evidence" value="ECO:0007669"/>
    <property type="project" value="UniProtKB-SubCell"/>
</dbReference>
<dbReference type="SUPFAM" id="SSF51735">
    <property type="entry name" value="NAD(P)-binding Rossmann-fold domains"/>
    <property type="match status" value="1"/>
</dbReference>
<dbReference type="CDD" id="cd15904">
    <property type="entry name" value="TSPO_MBR"/>
    <property type="match status" value="1"/>
</dbReference>
<accession>E6SFG9</accession>
<protein>
    <submittedName>
        <fullName evidence="9">TspO/MBR family protein</fullName>
    </submittedName>
</protein>
<organism evidence="9 10">
    <name type="scientific">Intrasporangium calvum (strain ATCC 23552 / DSM 43043 / JCM 3097 / NBRC 12989 / NCIMB 10167 / NRRL B-3866 / 7 KIP)</name>
    <dbReference type="NCBI Taxonomy" id="710696"/>
    <lineage>
        <taxon>Bacteria</taxon>
        <taxon>Bacillati</taxon>
        <taxon>Actinomycetota</taxon>
        <taxon>Actinomycetes</taxon>
        <taxon>Micrococcales</taxon>
        <taxon>Intrasporangiaceae</taxon>
        <taxon>Intrasporangium</taxon>
    </lineage>
</organism>
<feature type="compositionally biased region" description="Pro residues" evidence="6">
    <location>
        <begin position="1"/>
        <end position="10"/>
    </location>
</feature>
<name>E6SFG9_INTC7</name>
<keyword evidence="3 7" id="KW-0812">Transmembrane</keyword>
<feature type="transmembrane region" description="Helical" evidence="7">
    <location>
        <begin position="332"/>
        <end position="354"/>
    </location>
</feature>
<dbReference type="RefSeq" id="WP_013491029.1">
    <property type="nucleotide sequence ID" value="NC_014830.1"/>
</dbReference>
<dbReference type="InterPro" id="IPR036291">
    <property type="entry name" value="NAD(P)-bd_dom_sf"/>
</dbReference>
<gene>
    <name evidence="9" type="ordered locus">Intca_0146</name>
</gene>
<dbReference type="PANTHER" id="PTHR10057">
    <property type="entry name" value="PERIPHERAL-TYPE BENZODIAZEPINE RECEPTOR"/>
    <property type="match status" value="1"/>
</dbReference>
<proteinExistence type="inferred from homology"/>
<dbReference type="Pfam" id="PF13460">
    <property type="entry name" value="NAD_binding_10"/>
    <property type="match status" value="1"/>
</dbReference>
<feature type="transmembrane region" description="Helical" evidence="7">
    <location>
        <begin position="468"/>
        <end position="485"/>
    </location>
</feature>
<feature type="transmembrane region" description="Helical" evidence="7">
    <location>
        <begin position="374"/>
        <end position="398"/>
    </location>
</feature>
<evidence type="ECO:0000256" key="2">
    <source>
        <dbReference type="ARBA" id="ARBA00007524"/>
    </source>
</evidence>
<dbReference type="InterPro" id="IPR004307">
    <property type="entry name" value="TspO_MBR"/>
</dbReference>
<sequence length="491" mass="51959">MTTQPTPSPTRSPTIRSQNGPAEPNDGRTALVTGASGYIGGQLVPRLLAEGWQVRVLTRRAGSLDARPWARDVEVVVGDVADRGDLGKALSGIRTAYYLVHSMDDEPDFAERDREAADTFGSAARDAGVQRIVYLGGLHPAGEELSPHLASRVEVGRILLESGVPTAVLQAAVVLGDGSVSFDMLRHLTTRLPAMVAPKWLDNRIQPIAVDDVITLLAGAADLPADANRTFDIGGPDVLTYREMIQRFAAVTGMRQRVVVTIPVLTPRLASHWVGLVTPIGAGIAKPLVGSLVHEVVAKESDLLELVPVPGGLTGFDDAVRRAMEGTTPDTALRNLALTGAAVTAAAVVGSLATQPDSRWYRSLDLPAWQPPKATFPIVWSLLYADLAASTAATLTGLDREGEGAARKRRTYLAAVGANLALNAGWSVVFWRARRPGAAALESAVLTASGADLARRSAAVNPVAGRALVPYVAWCGFATVLSAAIERRNRR</sequence>
<dbReference type="Pfam" id="PF03073">
    <property type="entry name" value="TspO_MBR"/>
    <property type="match status" value="1"/>
</dbReference>
<dbReference type="PANTHER" id="PTHR10057:SF0">
    <property type="entry name" value="TRANSLOCATOR PROTEIN"/>
    <property type="match status" value="1"/>
</dbReference>
<evidence type="ECO:0000256" key="6">
    <source>
        <dbReference type="SAM" id="MobiDB-lite"/>
    </source>
</evidence>
<evidence type="ECO:0000256" key="3">
    <source>
        <dbReference type="ARBA" id="ARBA00022692"/>
    </source>
</evidence>
<evidence type="ECO:0000313" key="10">
    <source>
        <dbReference type="Proteomes" id="UP000008914"/>
    </source>
</evidence>
<reference evidence="9 10" key="1">
    <citation type="journal article" date="2010" name="Stand. Genomic Sci.">
        <title>Complete genome sequence of Intrasporangium calvum type strain (7 KIP).</title>
        <authorList>
            <person name="Del Rio T.G."/>
            <person name="Chertkov O."/>
            <person name="Yasawong M."/>
            <person name="Lucas S."/>
            <person name="Deshpande S."/>
            <person name="Cheng J.F."/>
            <person name="Detter C."/>
            <person name="Tapia R."/>
            <person name="Han C."/>
            <person name="Goodwin L."/>
            <person name="Pitluck S."/>
            <person name="Liolios K."/>
            <person name="Ivanova N."/>
            <person name="Mavromatis K."/>
            <person name="Pati A."/>
            <person name="Chen A."/>
            <person name="Palaniappan K."/>
            <person name="Land M."/>
            <person name="Hauser L."/>
            <person name="Chang Y.J."/>
            <person name="Jeffries C.D."/>
            <person name="Rohde M."/>
            <person name="Pukall R."/>
            <person name="Sikorski J."/>
            <person name="Goker M."/>
            <person name="Woyke T."/>
            <person name="Bristow J."/>
            <person name="Eisen J.A."/>
            <person name="Markowitz V."/>
            <person name="Hugenholtz P."/>
            <person name="Kyrpides N.C."/>
            <person name="Klenk H.P."/>
            <person name="Lapidus A."/>
        </authorList>
    </citation>
    <scope>NUCLEOTIDE SEQUENCE [LARGE SCALE GENOMIC DNA]</scope>
    <source>
        <strain evidence="10">ATCC 23552 / DSM 43043 / JCM 3097 / NBRC 12989 / 7 KIP</strain>
    </source>
</reference>
<dbReference type="FunFam" id="1.20.1260.100:FF:000001">
    <property type="entry name" value="translocator protein 2"/>
    <property type="match status" value="1"/>
</dbReference>
<keyword evidence="4 7" id="KW-1133">Transmembrane helix</keyword>
<dbReference type="eggNOG" id="COG3476">
    <property type="taxonomic scope" value="Bacteria"/>
</dbReference>
<dbReference type="GO" id="GO:0033013">
    <property type="term" value="P:tetrapyrrole metabolic process"/>
    <property type="evidence" value="ECO:0007669"/>
    <property type="project" value="UniProtKB-ARBA"/>
</dbReference>
<dbReference type="KEGG" id="ica:Intca_0146"/>